<dbReference type="AlphaFoldDB" id="A0A6N6N5I0"/>
<dbReference type="EMBL" id="WAIE01000001">
    <property type="protein sequence ID" value="KAB1442991.1"/>
    <property type="molecule type" value="Genomic_DNA"/>
</dbReference>
<gene>
    <name evidence="2" type="ORF">F8A88_01605</name>
</gene>
<proteinExistence type="predicted"/>
<dbReference type="InterPro" id="IPR036709">
    <property type="entry name" value="Autotransporte_beta_dom_sf"/>
</dbReference>
<feature type="domain" description="Autotransporter" evidence="1">
    <location>
        <begin position="419"/>
        <end position="694"/>
    </location>
</feature>
<evidence type="ECO:0000313" key="2">
    <source>
        <dbReference type="EMBL" id="KAB1442991.1"/>
    </source>
</evidence>
<evidence type="ECO:0000313" key="3">
    <source>
        <dbReference type="Proteomes" id="UP000438699"/>
    </source>
</evidence>
<dbReference type="Gene3D" id="2.40.128.130">
    <property type="entry name" value="Autotransporter beta-domain"/>
    <property type="match status" value="1"/>
</dbReference>
<dbReference type="InterPro" id="IPR011050">
    <property type="entry name" value="Pectin_lyase_fold/virulence"/>
</dbReference>
<accession>A0A6N6N5I0</accession>
<reference evidence="2 3" key="1">
    <citation type="journal article" date="2017" name="Int. J. Syst. Evol. Microbiol.">
        <title>Desulfovibrio senegalensis sp. nov., a mesophilic sulfate reducer isolated from marine sediment.</title>
        <authorList>
            <person name="Thioye A."/>
            <person name="Gam Z.B.A."/>
            <person name="Mbengue M."/>
            <person name="Cayol J.L."/>
            <person name="Joseph-Bartoli M."/>
            <person name="Toure-Kane C."/>
            <person name="Labat M."/>
        </authorList>
    </citation>
    <scope>NUCLEOTIDE SEQUENCE [LARGE SCALE GENOMIC DNA]</scope>
    <source>
        <strain evidence="2 3">DSM 101509</strain>
    </source>
</reference>
<protein>
    <submittedName>
        <fullName evidence="2">Autotransporter domain-containing protein</fullName>
    </submittedName>
</protein>
<comment type="caution">
    <text evidence="2">The sequence shown here is derived from an EMBL/GenBank/DDBJ whole genome shotgun (WGS) entry which is preliminary data.</text>
</comment>
<dbReference type="Pfam" id="PF03797">
    <property type="entry name" value="Autotransporter"/>
    <property type="match status" value="1"/>
</dbReference>
<organism evidence="2 3">
    <name type="scientific">Pseudodesulfovibrio senegalensis</name>
    <dbReference type="NCBI Taxonomy" id="1721087"/>
    <lineage>
        <taxon>Bacteria</taxon>
        <taxon>Pseudomonadati</taxon>
        <taxon>Thermodesulfobacteriota</taxon>
        <taxon>Desulfovibrionia</taxon>
        <taxon>Desulfovibrionales</taxon>
        <taxon>Desulfovibrionaceae</taxon>
    </lineage>
</organism>
<dbReference type="SMART" id="SM00869">
    <property type="entry name" value="Autotransporter"/>
    <property type="match status" value="1"/>
</dbReference>
<keyword evidence="3" id="KW-1185">Reference proteome</keyword>
<name>A0A6N6N5I0_9BACT</name>
<dbReference type="Proteomes" id="UP000438699">
    <property type="component" value="Unassembled WGS sequence"/>
</dbReference>
<dbReference type="SUPFAM" id="SSF103515">
    <property type="entry name" value="Autotransporter"/>
    <property type="match status" value="1"/>
</dbReference>
<sequence>MCHYILLIAYRQQLHLSRQNRANKEQRTMHSTHTGRLHIATQCMTALFCAVFLLASPVMGADNYDDITTPLYGSNTNYGSITTTADLASAMQSDGFDQTLINAAGGTITTYGNGAGGMVVSNGSTATNSGTITTYGLGDAYGIQTSTGCTATNSGTIISYNTSAIRCYSGSTFYNSGTLASYGSHAIYADDSDVHLQTGTSILAGDVHGTGTSDLYLDGSGTVNFDISGDWTIWKTGDGTWTIAQNISAAAPAYVITGGTLALASGVSLSANNFFMDPGTTLQVALDGSGTTAIASFGASIIDESNLVVDISADLIGNSQTILSASTILGTFASVTSLNPHFSFDLDMALPDVGITNVSYAPQWDNSALGMASSMESNLAFMLIPNARSQMLLSDSGEQQDQTMVASAGPLLNILPSSSGDRRYGIYMQPMFSTSTRDAYDSAPGYTANTAGGEVGVDAFVDDNLLLGAFAGFASTKIDFDGVTFAEGDTEDQQLYVLGIYGGYRAGDWDLTDTLSVTHIRHDSERNAGLGETAKGDYDSQLATNQFLASYNWLDNGDWRLCPELGLNTSYLYRSGFSETDATNAITFGKYSTFIAESVVGMRVSTNFDIRETQMTPYARLKWSHALNDNDVTVRQTLGSTTAQVTQSNDDDHLGLDLGLTARNGDASFSLTYAGEISQHGQSHGLSALMRYEF</sequence>
<evidence type="ECO:0000259" key="1">
    <source>
        <dbReference type="PROSITE" id="PS51208"/>
    </source>
</evidence>
<dbReference type="InterPro" id="IPR005546">
    <property type="entry name" value="Autotransporte_beta"/>
</dbReference>
<dbReference type="SUPFAM" id="SSF51126">
    <property type="entry name" value="Pectin lyase-like"/>
    <property type="match status" value="1"/>
</dbReference>
<dbReference type="PROSITE" id="PS51208">
    <property type="entry name" value="AUTOTRANSPORTER"/>
    <property type="match status" value="1"/>
</dbReference>